<organism evidence="3">
    <name type="scientific">Brugia pahangi</name>
    <name type="common">Filarial nematode worm</name>
    <dbReference type="NCBI Taxonomy" id="6280"/>
    <lineage>
        <taxon>Eukaryota</taxon>
        <taxon>Metazoa</taxon>
        <taxon>Ecdysozoa</taxon>
        <taxon>Nematoda</taxon>
        <taxon>Chromadorea</taxon>
        <taxon>Rhabditida</taxon>
        <taxon>Spirurina</taxon>
        <taxon>Spiruromorpha</taxon>
        <taxon>Filarioidea</taxon>
        <taxon>Onchocercidae</taxon>
        <taxon>Brugia</taxon>
    </lineage>
</organism>
<dbReference type="Proteomes" id="UP000278627">
    <property type="component" value="Unassembled WGS sequence"/>
</dbReference>
<gene>
    <name evidence="1" type="ORF">BPAG_LOCUS9686</name>
</gene>
<dbReference type="STRING" id="6280.A0A0N4TMP3"/>
<keyword evidence="2" id="KW-1185">Reference proteome</keyword>
<dbReference type="AlphaFoldDB" id="A0A0N4TMP3"/>
<evidence type="ECO:0000313" key="2">
    <source>
        <dbReference type="Proteomes" id="UP000278627"/>
    </source>
</evidence>
<protein>
    <submittedName>
        <fullName evidence="3">GUN4 domain-containing protein</fullName>
    </submittedName>
</protein>
<dbReference type="EMBL" id="UZAD01013162">
    <property type="protein sequence ID" value="VDN90872.1"/>
    <property type="molecule type" value="Genomic_DNA"/>
</dbReference>
<evidence type="ECO:0000313" key="1">
    <source>
        <dbReference type="EMBL" id="VDN90872.1"/>
    </source>
</evidence>
<reference evidence="1 2" key="2">
    <citation type="submission" date="2018-11" db="EMBL/GenBank/DDBJ databases">
        <authorList>
            <consortium name="Pathogen Informatics"/>
        </authorList>
    </citation>
    <scope>NUCLEOTIDE SEQUENCE [LARGE SCALE GENOMIC DNA]</scope>
</reference>
<accession>A0A0N4TMP3</accession>
<dbReference type="WBParaSite" id="BPAG_0000972401-mRNA-1">
    <property type="protein sequence ID" value="BPAG_0000972401-mRNA-1"/>
    <property type="gene ID" value="BPAG_0000972401"/>
</dbReference>
<evidence type="ECO:0000313" key="3">
    <source>
        <dbReference type="WBParaSite" id="BPAG_0000972401-mRNA-1"/>
    </source>
</evidence>
<name>A0A0N4TMP3_BRUPA</name>
<proteinExistence type="predicted"/>
<sequence>MLRHDFSKETDVRAFGFLASFSSMTLKINYLQKYKWGIYKNGDITYRGLSNLEIQSFVIHIKDAWNSKGYFPSGTISHFLLAQFQHTVRIPLCKELYKKARYQSTHQ</sequence>
<reference evidence="3" key="1">
    <citation type="submission" date="2017-02" db="UniProtKB">
        <authorList>
            <consortium name="WormBaseParasite"/>
        </authorList>
    </citation>
    <scope>IDENTIFICATION</scope>
</reference>